<dbReference type="EMBL" id="CAJPEX010009685">
    <property type="protein sequence ID" value="CAG0924925.1"/>
    <property type="molecule type" value="Genomic_DNA"/>
</dbReference>
<gene>
    <name evidence="3" type="ORF">NMOB1V02_LOCUS12377</name>
</gene>
<feature type="domain" description="WH2" evidence="2">
    <location>
        <begin position="300"/>
        <end position="320"/>
    </location>
</feature>
<dbReference type="GO" id="GO:0003779">
    <property type="term" value="F:actin binding"/>
    <property type="evidence" value="ECO:0007669"/>
    <property type="project" value="InterPro"/>
</dbReference>
<feature type="compositionally biased region" description="Low complexity" evidence="1">
    <location>
        <begin position="192"/>
        <end position="209"/>
    </location>
</feature>
<protein>
    <recommendedName>
        <fullName evidence="2">WH2 domain-containing protein</fullName>
    </recommendedName>
</protein>
<sequence length="354" mass="37841">GPKIVEPPKSFADEAIPTPNTEPKTESTFEKNAEKKPSGTNQVSAPVDAAKEGVSIRDKVKMLASRPSGDAENTKDAVPVLRSRPVSFIKPSVPEEASGQPSWMKRASYIASSYAKAVQSVPAVVVTTTAATVAAPPPPKFVSPPPKVVSPPPKVISPPPKVVTPTPPPPKVATPTPPPPPAFYKPKPFRPPVQKLQQQQLPPAPAKPSLQEEILNEFMVKSKEMKQRNGWTPTEVTSVKPPVVVAVMEKQDVASSAPAPPPPPPTAPASWKQQDTTNVYVTRTGKKIVPARNVPVQADPRNDLLSAIRTHGGRGNLKKVSDPEYLISYAQQTSLTTEFSSRTEGFSSLACTLP</sequence>
<feature type="compositionally biased region" description="Pro residues" evidence="1">
    <location>
        <begin position="258"/>
        <end position="267"/>
    </location>
</feature>
<accession>A0A7R9C2I3</accession>
<proteinExistence type="predicted"/>
<feature type="region of interest" description="Disordered" evidence="1">
    <location>
        <begin position="250"/>
        <end position="277"/>
    </location>
</feature>
<evidence type="ECO:0000256" key="1">
    <source>
        <dbReference type="SAM" id="MobiDB-lite"/>
    </source>
</evidence>
<dbReference type="Proteomes" id="UP000678499">
    <property type="component" value="Unassembled WGS sequence"/>
</dbReference>
<feature type="region of interest" description="Disordered" evidence="1">
    <location>
        <begin position="1"/>
        <end position="52"/>
    </location>
</feature>
<name>A0A7R9C2I3_9CRUS</name>
<dbReference type="EMBL" id="OA891722">
    <property type="protein sequence ID" value="CAD7284773.1"/>
    <property type="molecule type" value="Genomic_DNA"/>
</dbReference>
<feature type="compositionally biased region" description="Pro residues" evidence="1">
    <location>
        <begin position="135"/>
        <end position="183"/>
    </location>
</feature>
<evidence type="ECO:0000313" key="4">
    <source>
        <dbReference type="Proteomes" id="UP000678499"/>
    </source>
</evidence>
<dbReference type="InterPro" id="IPR003124">
    <property type="entry name" value="WH2_dom"/>
</dbReference>
<dbReference type="OrthoDB" id="8882621at2759"/>
<feature type="non-terminal residue" evidence="3">
    <location>
        <position position="1"/>
    </location>
</feature>
<evidence type="ECO:0000313" key="3">
    <source>
        <dbReference type="EMBL" id="CAD7284773.1"/>
    </source>
</evidence>
<dbReference type="AlphaFoldDB" id="A0A7R9C2I3"/>
<feature type="compositionally biased region" description="Basic and acidic residues" evidence="1">
    <location>
        <begin position="23"/>
        <end position="37"/>
    </location>
</feature>
<reference evidence="3" key="1">
    <citation type="submission" date="2020-11" db="EMBL/GenBank/DDBJ databases">
        <authorList>
            <person name="Tran Van P."/>
        </authorList>
    </citation>
    <scope>NUCLEOTIDE SEQUENCE</scope>
</reference>
<evidence type="ECO:0000259" key="2">
    <source>
        <dbReference type="PROSITE" id="PS51082"/>
    </source>
</evidence>
<feature type="region of interest" description="Disordered" evidence="1">
    <location>
        <begin position="134"/>
        <end position="209"/>
    </location>
</feature>
<keyword evidence="4" id="KW-1185">Reference proteome</keyword>
<organism evidence="3">
    <name type="scientific">Notodromas monacha</name>
    <dbReference type="NCBI Taxonomy" id="399045"/>
    <lineage>
        <taxon>Eukaryota</taxon>
        <taxon>Metazoa</taxon>
        <taxon>Ecdysozoa</taxon>
        <taxon>Arthropoda</taxon>
        <taxon>Crustacea</taxon>
        <taxon>Oligostraca</taxon>
        <taxon>Ostracoda</taxon>
        <taxon>Podocopa</taxon>
        <taxon>Podocopida</taxon>
        <taxon>Cypridocopina</taxon>
        <taxon>Cypridoidea</taxon>
        <taxon>Cyprididae</taxon>
        <taxon>Notodromas</taxon>
    </lineage>
</organism>
<dbReference type="PROSITE" id="PS51082">
    <property type="entry name" value="WH2"/>
    <property type="match status" value="1"/>
</dbReference>